<feature type="transmembrane region" description="Helical" evidence="7">
    <location>
        <begin position="104"/>
        <end position="124"/>
    </location>
</feature>
<evidence type="ECO:0000313" key="10">
    <source>
        <dbReference type="EMBL" id="PLR92719.1"/>
    </source>
</evidence>
<dbReference type="Proteomes" id="UP000234951">
    <property type="component" value="Unassembled WGS sequence"/>
</dbReference>
<reference evidence="10 12" key="2">
    <citation type="submission" date="2017-12" db="EMBL/GenBank/DDBJ databases">
        <title>Comparative Functional Genomics of Dry Heat Resistant strains isolated from the Viking Spacecraft.</title>
        <authorList>
            <person name="Seuylemezian A."/>
            <person name="Cooper K."/>
            <person name="Vaishampayan P."/>
        </authorList>
    </citation>
    <scope>NUCLEOTIDE SEQUENCE [LARGE SCALE GENOMIC DNA]</scope>
    <source>
        <strain evidence="10 12">ATCC 29669</strain>
    </source>
</reference>
<feature type="transmembrane region" description="Helical" evidence="7">
    <location>
        <begin position="50"/>
        <end position="69"/>
    </location>
</feature>
<feature type="transmembrane region" description="Helical" evidence="7">
    <location>
        <begin position="227"/>
        <end position="246"/>
    </location>
</feature>
<dbReference type="InterPro" id="IPR020846">
    <property type="entry name" value="MFS_dom"/>
</dbReference>
<keyword evidence="6 7" id="KW-0472">Membrane</keyword>
<gene>
    <name evidence="9" type="ORF">CU635_00575</name>
    <name evidence="10" type="ORF">CVD25_17930</name>
</gene>
<dbReference type="EMBL" id="PGVD01000056">
    <property type="protein sequence ID" value="PLR92719.1"/>
    <property type="molecule type" value="Genomic_DNA"/>
</dbReference>
<dbReference type="Gene3D" id="1.20.1250.20">
    <property type="entry name" value="MFS general substrate transporter like domains"/>
    <property type="match status" value="2"/>
</dbReference>
<evidence type="ECO:0000256" key="7">
    <source>
        <dbReference type="SAM" id="Phobius"/>
    </source>
</evidence>
<evidence type="ECO:0000256" key="1">
    <source>
        <dbReference type="ARBA" id="ARBA00004651"/>
    </source>
</evidence>
<sequence>MTNLKPENIISPTFSISLIILYIGRLVSSLGDWIYMVILSLIFAEHAPQYIPLLWLAKSLASFFSGFIAGTISDRFGHKQTAMVSDVLRAITVLLMPSCIEIPFILLLLVFITSSLGSFFSSSLNPIISRITENEPSSRHRVNSILSMIMPLAQFIGPFLGTILMQKNNSLPFIAQSISFIVSAISLIFISFPNGAIGTSELKTEKLRLKNLWEDIKFSSKYIWRNTILRSITLSMTIFIFGSSAIDAYEVLFITKTLGLGKSEYGLIISIGGIAYIISSFCNIFVSRYLSSGSLLFFGFLITAIGNLIFAFSVNVITLVIGLLITAIGGTTFFVASSTLTQNMVSINIQGRITSLQEILPTAASTVSTVISGIFISSIPIRYIMIAGAIVIMLGILPALNVLFSFRTIEHEKAKTANM</sequence>
<evidence type="ECO:0000313" key="11">
    <source>
        <dbReference type="Proteomes" id="UP000234951"/>
    </source>
</evidence>
<feature type="transmembrane region" description="Helical" evidence="7">
    <location>
        <begin position="266"/>
        <end position="286"/>
    </location>
</feature>
<keyword evidence="2" id="KW-0813">Transport</keyword>
<dbReference type="RefSeq" id="WP_101575230.1">
    <property type="nucleotide sequence ID" value="NZ_PGVA01000001.1"/>
</dbReference>
<organism evidence="9 11">
    <name type="scientific">Bacillus canaveralius</name>
    <dbReference type="NCBI Taxonomy" id="1403243"/>
    <lineage>
        <taxon>Bacteria</taxon>
        <taxon>Bacillati</taxon>
        <taxon>Bacillota</taxon>
        <taxon>Bacilli</taxon>
        <taxon>Bacillales</taxon>
        <taxon>Bacillaceae</taxon>
        <taxon>Bacillus</taxon>
    </lineage>
</organism>
<evidence type="ECO:0000256" key="3">
    <source>
        <dbReference type="ARBA" id="ARBA00022475"/>
    </source>
</evidence>
<dbReference type="GO" id="GO:0005886">
    <property type="term" value="C:plasma membrane"/>
    <property type="evidence" value="ECO:0007669"/>
    <property type="project" value="UniProtKB-SubCell"/>
</dbReference>
<dbReference type="PROSITE" id="PS50850">
    <property type="entry name" value="MFS"/>
    <property type="match status" value="1"/>
</dbReference>
<keyword evidence="4 7" id="KW-0812">Transmembrane</keyword>
<dbReference type="CDD" id="cd06173">
    <property type="entry name" value="MFS_MefA_like"/>
    <property type="match status" value="1"/>
</dbReference>
<feature type="transmembrane region" description="Helical" evidence="7">
    <location>
        <begin position="20"/>
        <end position="44"/>
    </location>
</feature>
<proteinExistence type="predicted"/>
<feature type="transmembrane region" description="Helical" evidence="7">
    <location>
        <begin position="145"/>
        <end position="165"/>
    </location>
</feature>
<dbReference type="PANTHER" id="PTHR43266:SF2">
    <property type="entry name" value="MAJOR FACILITATOR SUPERFAMILY (MFS) PROFILE DOMAIN-CONTAINING PROTEIN"/>
    <property type="match status" value="1"/>
</dbReference>
<evidence type="ECO:0000313" key="9">
    <source>
        <dbReference type="EMBL" id="PLR86820.1"/>
    </source>
</evidence>
<keyword evidence="5 7" id="KW-1133">Transmembrane helix</keyword>
<evidence type="ECO:0000256" key="6">
    <source>
        <dbReference type="ARBA" id="ARBA00023136"/>
    </source>
</evidence>
<dbReference type="OrthoDB" id="9775268at2"/>
<keyword evidence="3" id="KW-1003">Cell membrane</keyword>
<evidence type="ECO:0000313" key="12">
    <source>
        <dbReference type="Proteomes" id="UP000235114"/>
    </source>
</evidence>
<dbReference type="InterPro" id="IPR036259">
    <property type="entry name" value="MFS_trans_sf"/>
</dbReference>
<feature type="domain" description="Major facilitator superfamily (MFS) profile" evidence="8">
    <location>
        <begin position="228"/>
        <end position="419"/>
    </location>
</feature>
<evidence type="ECO:0000256" key="5">
    <source>
        <dbReference type="ARBA" id="ARBA00022989"/>
    </source>
</evidence>
<dbReference type="PANTHER" id="PTHR43266">
    <property type="entry name" value="MACROLIDE-EFFLUX PROTEIN"/>
    <property type="match status" value="1"/>
</dbReference>
<protein>
    <recommendedName>
        <fullName evidence="8">Major facilitator superfamily (MFS) profile domain-containing protein</fullName>
    </recommendedName>
</protein>
<feature type="transmembrane region" description="Helical" evidence="7">
    <location>
        <begin position="171"/>
        <end position="192"/>
    </location>
</feature>
<dbReference type="SUPFAM" id="SSF103473">
    <property type="entry name" value="MFS general substrate transporter"/>
    <property type="match status" value="1"/>
</dbReference>
<evidence type="ECO:0000256" key="4">
    <source>
        <dbReference type="ARBA" id="ARBA00022692"/>
    </source>
</evidence>
<comment type="subcellular location">
    <subcellularLocation>
        <location evidence="1">Cell membrane</location>
        <topology evidence="1">Multi-pass membrane protein</topology>
    </subcellularLocation>
</comment>
<feature type="transmembrane region" description="Helical" evidence="7">
    <location>
        <begin position="383"/>
        <end position="406"/>
    </location>
</feature>
<dbReference type="Proteomes" id="UP000235114">
    <property type="component" value="Unassembled WGS sequence"/>
</dbReference>
<reference evidence="9 11" key="1">
    <citation type="submission" date="2017-11" db="EMBL/GenBank/DDBJ databases">
        <title>Comparitive Functional Genomics of Dry Heat Resistant strains isolated from the Viking Spacecraft.</title>
        <authorList>
            <person name="Seuylemezian A."/>
            <person name="Cooper K."/>
            <person name="Vaishampayan P."/>
        </authorList>
    </citation>
    <scope>NUCLEOTIDE SEQUENCE [LARGE SCALE GENOMIC DNA]</scope>
    <source>
        <strain evidence="9 11">M4.6</strain>
    </source>
</reference>
<comment type="caution">
    <text evidence="9">The sequence shown here is derived from an EMBL/GenBank/DDBJ whole genome shotgun (WGS) entry which is preliminary data.</text>
</comment>
<dbReference type="EMBL" id="PGVA01000001">
    <property type="protein sequence ID" value="PLR86820.1"/>
    <property type="molecule type" value="Genomic_DNA"/>
</dbReference>
<name>A0A2N5GSS2_9BACI</name>
<feature type="transmembrane region" description="Helical" evidence="7">
    <location>
        <begin position="359"/>
        <end position="377"/>
    </location>
</feature>
<feature type="transmembrane region" description="Helical" evidence="7">
    <location>
        <begin position="316"/>
        <end position="338"/>
    </location>
</feature>
<keyword evidence="12" id="KW-1185">Reference proteome</keyword>
<dbReference type="InterPro" id="IPR011701">
    <property type="entry name" value="MFS"/>
</dbReference>
<evidence type="ECO:0000259" key="8">
    <source>
        <dbReference type="PROSITE" id="PS50850"/>
    </source>
</evidence>
<dbReference type="GO" id="GO:0022857">
    <property type="term" value="F:transmembrane transporter activity"/>
    <property type="evidence" value="ECO:0007669"/>
    <property type="project" value="InterPro"/>
</dbReference>
<dbReference type="AlphaFoldDB" id="A0A2N5GSS2"/>
<accession>A0A2N5GSS2</accession>
<dbReference type="Pfam" id="PF07690">
    <property type="entry name" value="MFS_1"/>
    <property type="match status" value="1"/>
</dbReference>
<feature type="transmembrane region" description="Helical" evidence="7">
    <location>
        <begin position="293"/>
        <end position="310"/>
    </location>
</feature>
<evidence type="ECO:0000256" key="2">
    <source>
        <dbReference type="ARBA" id="ARBA00022448"/>
    </source>
</evidence>